<dbReference type="RefSeq" id="WP_189116746.1">
    <property type="nucleotide sequence ID" value="NZ_BMRK01000001.1"/>
</dbReference>
<reference evidence="1" key="2">
    <citation type="submission" date="2023-01" db="EMBL/GenBank/DDBJ databases">
        <authorList>
            <person name="Sun Q."/>
            <person name="Evtushenko L."/>
        </authorList>
    </citation>
    <scope>NUCLEOTIDE SEQUENCE</scope>
    <source>
        <strain evidence="1">VKM Ac-1246</strain>
    </source>
</reference>
<dbReference type="EMBL" id="BSEL01000007">
    <property type="protein sequence ID" value="GLJ69621.1"/>
    <property type="molecule type" value="Genomic_DNA"/>
</dbReference>
<accession>A0ABQ5T0I8</accession>
<keyword evidence="2" id="KW-1185">Reference proteome</keyword>
<sequence>MSEHKNRANRRRRPPSMNELNKIVATNQAMTNGDDVVNVLTAQGIDTEDPTVRRRLRKAKRTIRKLNKRLSKGWF</sequence>
<evidence type="ECO:0000313" key="1">
    <source>
        <dbReference type="EMBL" id="GLJ69621.1"/>
    </source>
</evidence>
<organism evidence="1 2">
    <name type="scientific">Nocardioides luteus</name>
    <dbReference type="NCBI Taxonomy" id="1844"/>
    <lineage>
        <taxon>Bacteria</taxon>
        <taxon>Bacillati</taxon>
        <taxon>Actinomycetota</taxon>
        <taxon>Actinomycetes</taxon>
        <taxon>Propionibacteriales</taxon>
        <taxon>Nocardioidaceae</taxon>
        <taxon>Nocardioides</taxon>
    </lineage>
</organism>
<proteinExistence type="predicted"/>
<reference evidence="1" key="1">
    <citation type="journal article" date="2014" name="Int. J. Syst. Evol. Microbiol.">
        <title>Complete genome of a new Firmicutes species belonging to the dominant human colonic microbiota ('Ruminococcus bicirculans') reveals two chromosomes and a selective capacity to utilize plant glucans.</title>
        <authorList>
            <consortium name="NISC Comparative Sequencing Program"/>
            <person name="Wegmann U."/>
            <person name="Louis P."/>
            <person name="Goesmann A."/>
            <person name="Henrissat B."/>
            <person name="Duncan S.H."/>
            <person name="Flint H.J."/>
        </authorList>
    </citation>
    <scope>NUCLEOTIDE SEQUENCE</scope>
    <source>
        <strain evidence="1">VKM Ac-1246</strain>
    </source>
</reference>
<gene>
    <name evidence="1" type="ORF">GCM10017579_36570</name>
</gene>
<comment type="caution">
    <text evidence="1">The sequence shown here is derived from an EMBL/GenBank/DDBJ whole genome shotgun (WGS) entry which is preliminary data.</text>
</comment>
<protein>
    <submittedName>
        <fullName evidence="1">Uncharacterized protein</fullName>
    </submittedName>
</protein>
<name>A0ABQ5T0I8_9ACTN</name>
<evidence type="ECO:0000313" key="2">
    <source>
        <dbReference type="Proteomes" id="UP001142292"/>
    </source>
</evidence>
<dbReference type="Proteomes" id="UP001142292">
    <property type="component" value="Unassembled WGS sequence"/>
</dbReference>